<evidence type="ECO:0000313" key="1">
    <source>
        <dbReference type="EMBL" id="PIL26943.1"/>
    </source>
</evidence>
<proteinExistence type="predicted"/>
<dbReference type="OrthoDB" id="2754513at2759"/>
<sequence>MSGPWPGGYADVQQDADPCHEDVHYAGQLVVSATHPSTGPVPSIFIVEHLEQGANPCKQSVKGTPASSVCFNDWLGVSLGLLATLENGWEPAFDVAANTGENVSIRFKFSQFPGRSIQVRGCHGDNKRRDGRRITVREMRDMAFDVLKKLMDHGKVIGTPLQHRGDVVDIERVVLLRVDQVFKGSIQPILGIRSNG</sequence>
<dbReference type="EMBL" id="AYKW01000034">
    <property type="protein sequence ID" value="PIL26943.1"/>
    <property type="molecule type" value="Genomic_DNA"/>
</dbReference>
<gene>
    <name evidence="1" type="ORF">GSI_10081</name>
</gene>
<protein>
    <submittedName>
        <fullName evidence="1">Uncharacterized protein</fullName>
    </submittedName>
</protein>
<evidence type="ECO:0000313" key="2">
    <source>
        <dbReference type="Proteomes" id="UP000230002"/>
    </source>
</evidence>
<accession>A0A2G8RZJ7</accession>
<name>A0A2G8RZJ7_9APHY</name>
<organism evidence="1 2">
    <name type="scientific">Ganoderma sinense ZZ0214-1</name>
    <dbReference type="NCBI Taxonomy" id="1077348"/>
    <lineage>
        <taxon>Eukaryota</taxon>
        <taxon>Fungi</taxon>
        <taxon>Dikarya</taxon>
        <taxon>Basidiomycota</taxon>
        <taxon>Agaricomycotina</taxon>
        <taxon>Agaricomycetes</taxon>
        <taxon>Polyporales</taxon>
        <taxon>Polyporaceae</taxon>
        <taxon>Ganoderma</taxon>
    </lineage>
</organism>
<reference evidence="1 2" key="1">
    <citation type="journal article" date="2015" name="Sci. Rep.">
        <title>Chromosome-level genome map provides insights into diverse defense mechanisms in the medicinal fungus Ganoderma sinense.</title>
        <authorList>
            <person name="Zhu Y."/>
            <person name="Xu J."/>
            <person name="Sun C."/>
            <person name="Zhou S."/>
            <person name="Xu H."/>
            <person name="Nelson D.R."/>
            <person name="Qian J."/>
            <person name="Song J."/>
            <person name="Luo H."/>
            <person name="Xiang L."/>
            <person name="Li Y."/>
            <person name="Xu Z."/>
            <person name="Ji A."/>
            <person name="Wang L."/>
            <person name="Lu S."/>
            <person name="Hayward A."/>
            <person name="Sun W."/>
            <person name="Li X."/>
            <person name="Schwartz D.C."/>
            <person name="Wang Y."/>
            <person name="Chen S."/>
        </authorList>
    </citation>
    <scope>NUCLEOTIDE SEQUENCE [LARGE SCALE GENOMIC DNA]</scope>
    <source>
        <strain evidence="1 2">ZZ0214-1</strain>
    </source>
</reference>
<keyword evidence="2" id="KW-1185">Reference proteome</keyword>
<comment type="caution">
    <text evidence="1">The sequence shown here is derived from an EMBL/GenBank/DDBJ whole genome shotgun (WGS) entry which is preliminary data.</text>
</comment>
<dbReference type="Proteomes" id="UP000230002">
    <property type="component" value="Unassembled WGS sequence"/>
</dbReference>
<dbReference type="AlphaFoldDB" id="A0A2G8RZJ7"/>